<evidence type="ECO:0000256" key="2">
    <source>
        <dbReference type="SAM" id="MobiDB-lite"/>
    </source>
</evidence>
<dbReference type="EMBL" id="JAHWXT010000002">
    <property type="protein sequence ID" value="MCF0264413.1"/>
    <property type="molecule type" value="Genomic_DNA"/>
</dbReference>
<accession>A0A8X8GD16</accession>
<comment type="caution">
    <text evidence="3">The sequence shown here is derived from an EMBL/GenBank/DDBJ whole genome shotgun (WGS) entry which is preliminary data.</text>
</comment>
<evidence type="ECO:0000313" key="4">
    <source>
        <dbReference type="Proteomes" id="UP000887320"/>
    </source>
</evidence>
<dbReference type="Proteomes" id="UP000887320">
    <property type="component" value="Unassembled WGS sequence"/>
</dbReference>
<feature type="region of interest" description="Disordered" evidence="2">
    <location>
        <begin position="397"/>
        <end position="421"/>
    </location>
</feature>
<proteinExistence type="predicted"/>
<organism evidence="3 4">
    <name type="scientific">Acinetobacter guillouiae</name>
    <name type="common">Acinetobacter genomosp. 11</name>
    <dbReference type="NCBI Taxonomy" id="106649"/>
    <lineage>
        <taxon>Bacteria</taxon>
        <taxon>Pseudomonadati</taxon>
        <taxon>Pseudomonadota</taxon>
        <taxon>Gammaproteobacteria</taxon>
        <taxon>Moraxellales</taxon>
        <taxon>Moraxellaceae</taxon>
        <taxon>Acinetobacter</taxon>
    </lineage>
</organism>
<evidence type="ECO:0000313" key="3">
    <source>
        <dbReference type="EMBL" id="MCF0264413.1"/>
    </source>
</evidence>
<sequence length="603" mass="67424">MSDFFDDIASGVKRIKNSVSDTVSDGVNSAQKTVSRGYDVAQKQVSEGISTAQKNVDASVGAAKKKVQEISKEVSKNIDVGKKKLETAQKQIESTAQQAANAVTEQTLKSALAFFSAAKQGSEAAKNVGIWLWEVIKGDFHEDPTVGQIATGMVISMIPIVDQICDVRDFFACSIQVREKPDDNLPKIMMVITIIGVVPTIGSFAKGMLKIILSILRRTFKNVPANFHRLPAFEKRIDETLEKALKQVKVFLNRADVQKYLQFKKIGDPYKFVAGKIEILISEASKNSSYVIKQAKYLLGIFDKLIGYVKRFGGNNKLVQEALEEQKKLKDFINNKLPKLLQDNEILTAAIKMLRKVQRRLEIESDMAFRATVNKKNLDKIWFPYLDELEQMKKKTPKWADRNKTPLPYKAHSRAEPPTSQAHFLNEGYPDIGDGFTTFARNAARATEFKEGEVLYRIISPGSADNSVCWMRKEEFAKLSNKDDWRRNFAVWGSWNSNGEYVTYTVPKGGLKGWEGKTGSQVMDTAGRKPDGISQLDWDKKMNEAKEFSLDGGAIQIVLDPKMLQVSNLGTRKPTGWGYGDDDLGHVVDLVGVPVLKNSVYVK</sequence>
<dbReference type="RefSeq" id="WP_166781968.1">
    <property type="nucleotide sequence ID" value="NZ_JAHWXT010000002.1"/>
</dbReference>
<evidence type="ECO:0000256" key="1">
    <source>
        <dbReference type="SAM" id="Coils"/>
    </source>
</evidence>
<keyword evidence="1" id="KW-0175">Coiled coil</keyword>
<name>A0A8X8GD16_ACIGI</name>
<dbReference type="InterPro" id="IPR049802">
    <property type="entry name" value="RhsC-like_FIX"/>
</dbReference>
<dbReference type="AlphaFoldDB" id="A0A8X8GD16"/>
<reference evidence="3" key="1">
    <citation type="submission" date="2021-07" db="EMBL/GenBank/DDBJ databases">
        <authorList>
            <person name="Fernandez M."/>
            <person name="Pereira P."/>
            <person name="Torres Tejerizo G.A."/>
            <person name="Gonzalez P."/>
            <person name="Agostini E."/>
        </authorList>
    </citation>
    <scope>NUCLEOTIDE SEQUENCE</scope>
    <source>
        <strain evidence="3">SFC 500-1A</strain>
    </source>
</reference>
<feature type="coiled-coil region" evidence="1">
    <location>
        <begin position="78"/>
        <end position="105"/>
    </location>
</feature>
<gene>
    <name evidence="3" type="ORF">KW868_08055</name>
</gene>
<protein>
    <submittedName>
        <fullName evidence="3">Uncharacterized protein</fullName>
    </submittedName>
</protein>
<dbReference type="CDD" id="cd20746">
    <property type="entry name" value="FIX_Ntox15_NUC_DUF4112_RhsA-like"/>
    <property type="match status" value="1"/>
</dbReference>